<gene>
    <name evidence="2" type="ORF">RM479_13385</name>
</gene>
<dbReference type="Proteomes" id="UP001183390">
    <property type="component" value="Unassembled WGS sequence"/>
</dbReference>
<proteinExistence type="predicted"/>
<evidence type="ECO:0000256" key="1">
    <source>
        <dbReference type="SAM" id="MobiDB-lite"/>
    </source>
</evidence>
<evidence type="ECO:0000313" key="2">
    <source>
        <dbReference type="EMBL" id="MDT0329406.1"/>
    </source>
</evidence>
<accession>A0ABU2MBU8</accession>
<comment type="caution">
    <text evidence="2">The sequence shown here is derived from an EMBL/GenBank/DDBJ whole genome shotgun (WGS) entry which is preliminary data.</text>
</comment>
<dbReference type="RefSeq" id="WP_311512048.1">
    <property type="nucleotide sequence ID" value="NZ_JAVREP010000007.1"/>
</dbReference>
<feature type="region of interest" description="Disordered" evidence="1">
    <location>
        <begin position="1"/>
        <end position="32"/>
    </location>
</feature>
<evidence type="ECO:0008006" key="4">
    <source>
        <dbReference type="Google" id="ProtNLM"/>
    </source>
</evidence>
<evidence type="ECO:0000313" key="3">
    <source>
        <dbReference type="Proteomes" id="UP001183390"/>
    </source>
</evidence>
<dbReference type="EMBL" id="JAVREP010000007">
    <property type="protein sequence ID" value="MDT0329406.1"/>
    <property type="molecule type" value="Genomic_DNA"/>
</dbReference>
<reference evidence="3" key="1">
    <citation type="submission" date="2023-07" db="EMBL/GenBank/DDBJ databases">
        <title>30 novel species of actinomycetes from the DSMZ collection.</title>
        <authorList>
            <person name="Nouioui I."/>
        </authorList>
    </citation>
    <scope>NUCLEOTIDE SEQUENCE [LARGE SCALE GENOMIC DNA]</scope>
    <source>
        <strain evidence="3">DSM 44743</strain>
    </source>
</reference>
<sequence length="66" mass="7037">MREAFGAHGRALEAAGVPVPPHATNALTPREGDPRVRDVEVRGADGRGYDVIVDLSGEVVDVREDD</sequence>
<name>A0ABU2MBU8_9ACTN</name>
<organism evidence="2 3">
    <name type="scientific">Nocardiopsis lambiniae</name>
    <dbReference type="NCBI Taxonomy" id="3075539"/>
    <lineage>
        <taxon>Bacteria</taxon>
        <taxon>Bacillati</taxon>
        <taxon>Actinomycetota</taxon>
        <taxon>Actinomycetes</taxon>
        <taxon>Streptosporangiales</taxon>
        <taxon>Nocardiopsidaceae</taxon>
        <taxon>Nocardiopsis</taxon>
    </lineage>
</organism>
<protein>
    <recommendedName>
        <fullName evidence="4">PepSY domain-containing protein</fullName>
    </recommendedName>
</protein>
<keyword evidence="3" id="KW-1185">Reference proteome</keyword>